<protein>
    <submittedName>
        <fullName evidence="2">Uncharacterized protein</fullName>
    </submittedName>
</protein>
<keyword evidence="1" id="KW-0732">Signal</keyword>
<gene>
    <name evidence="2" type="ORF">PCAL00307_LOCUS20637</name>
    <name evidence="3" type="ORF">PECAL_2P23120</name>
</gene>
<dbReference type="EMBL" id="CAKKNE010000002">
    <property type="protein sequence ID" value="CAH0369198.1"/>
    <property type="molecule type" value="Genomic_DNA"/>
</dbReference>
<proteinExistence type="predicted"/>
<dbReference type="Proteomes" id="UP000789595">
    <property type="component" value="Unassembled WGS sequence"/>
</dbReference>
<name>A0A7S4A6D4_9STRA</name>
<evidence type="ECO:0000313" key="3">
    <source>
        <dbReference type="EMBL" id="CAH0369198.1"/>
    </source>
</evidence>
<dbReference type="AlphaFoldDB" id="A0A7S4A6D4"/>
<dbReference type="EMBL" id="HBIW01023919">
    <property type="protein sequence ID" value="CAE0705189.1"/>
    <property type="molecule type" value="Transcribed_RNA"/>
</dbReference>
<evidence type="ECO:0000313" key="4">
    <source>
        <dbReference type="Proteomes" id="UP000789595"/>
    </source>
</evidence>
<keyword evidence="4" id="KW-1185">Reference proteome</keyword>
<evidence type="ECO:0000256" key="1">
    <source>
        <dbReference type="SAM" id="SignalP"/>
    </source>
</evidence>
<organism evidence="2">
    <name type="scientific">Pelagomonas calceolata</name>
    <dbReference type="NCBI Taxonomy" id="35677"/>
    <lineage>
        <taxon>Eukaryota</taxon>
        <taxon>Sar</taxon>
        <taxon>Stramenopiles</taxon>
        <taxon>Ochrophyta</taxon>
        <taxon>Pelagophyceae</taxon>
        <taxon>Pelagomonadales</taxon>
        <taxon>Pelagomonadaceae</taxon>
        <taxon>Pelagomonas</taxon>
    </lineage>
</organism>
<feature type="signal peptide" evidence="1">
    <location>
        <begin position="1"/>
        <end position="16"/>
    </location>
</feature>
<reference evidence="3" key="2">
    <citation type="submission" date="2021-11" db="EMBL/GenBank/DDBJ databases">
        <authorList>
            <consortium name="Genoscope - CEA"/>
            <person name="William W."/>
        </authorList>
    </citation>
    <scope>NUCLEOTIDE SEQUENCE</scope>
</reference>
<reference evidence="2" key="1">
    <citation type="submission" date="2021-01" db="EMBL/GenBank/DDBJ databases">
        <authorList>
            <person name="Corre E."/>
            <person name="Pelletier E."/>
            <person name="Niang G."/>
            <person name="Scheremetjew M."/>
            <person name="Finn R."/>
            <person name="Kale V."/>
            <person name="Holt S."/>
            <person name="Cochrane G."/>
            <person name="Meng A."/>
            <person name="Brown T."/>
            <person name="Cohen L."/>
        </authorList>
    </citation>
    <scope>NUCLEOTIDE SEQUENCE</scope>
    <source>
        <strain evidence="2">CCMP1756</strain>
    </source>
</reference>
<sequence length="200" mass="21282">MSRTLLLIASLATSDAFVAPLQRVETPLAVSAVKLDAAAVEGEESRPKTPPLGANLVLPGDDDLTYGTTIVSCALASFLMLTAALPSDWQAPPANSREARAVKVEALLRQNKKLAKKDGRVVEVAGELSAFDKAEAFILPAAALFIVAPVLVQGRNLKQIYDYSRTEDILKDSRDAGRASSAAASRSLGTSMRKWLGFDN</sequence>
<accession>A0A7S4A6D4</accession>
<evidence type="ECO:0000313" key="2">
    <source>
        <dbReference type="EMBL" id="CAE0705189.1"/>
    </source>
</evidence>
<feature type="chain" id="PRO_5036212292" evidence="1">
    <location>
        <begin position="17"/>
        <end position="200"/>
    </location>
</feature>